<evidence type="ECO:0000313" key="2">
    <source>
        <dbReference type="Proteomes" id="UP000070188"/>
    </source>
</evidence>
<evidence type="ECO:0000313" key="1">
    <source>
        <dbReference type="EMBL" id="KWX02938.1"/>
    </source>
</evidence>
<name>A0A132MYG7_9ACTN</name>
<reference evidence="2" key="1">
    <citation type="submission" date="2015-04" db="EMBL/GenBank/DDBJ databases">
        <title>Physiological reanalysis, assessment of diazotrophy, and genome sequences of multiple isolates of Streptomyces thermoautotrophicus.</title>
        <authorList>
            <person name="MacKellar D.C."/>
            <person name="Lieber L."/>
            <person name="Norman J."/>
            <person name="Bolger A."/>
            <person name="Tobin C."/>
            <person name="Murray J.W."/>
            <person name="Chang R."/>
            <person name="Ford T."/>
            <person name="Nguyen P.Q."/>
            <person name="Woodward J."/>
            <person name="Permingeat H."/>
            <person name="Joshi N.S."/>
            <person name="Silver P.A."/>
            <person name="Usadel B."/>
            <person name="Rutherford A.W."/>
            <person name="Friesen M."/>
            <person name="Prell J."/>
        </authorList>
    </citation>
    <scope>NUCLEOTIDE SEQUENCE [LARGE SCALE GENOMIC DNA]</scope>
    <source>
        <strain evidence="2">H1</strain>
    </source>
</reference>
<evidence type="ECO:0008006" key="3">
    <source>
        <dbReference type="Google" id="ProtNLM"/>
    </source>
</evidence>
<dbReference type="Gene3D" id="1.10.3210.10">
    <property type="entry name" value="Hypothetical protein af1432"/>
    <property type="match status" value="1"/>
</dbReference>
<proteinExistence type="predicted"/>
<dbReference type="PANTHER" id="PTHR21174:SF0">
    <property type="entry name" value="HD PHOSPHOHYDROLASE FAMILY PROTEIN-RELATED"/>
    <property type="match status" value="1"/>
</dbReference>
<organism evidence="1 2">
    <name type="scientific">Carbonactinospora thermoautotrophica</name>
    <dbReference type="NCBI Taxonomy" id="1469144"/>
    <lineage>
        <taxon>Bacteria</taxon>
        <taxon>Bacillati</taxon>
        <taxon>Actinomycetota</taxon>
        <taxon>Actinomycetes</taxon>
        <taxon>Kitasatosporales</taxon>
        <taxon>Carbonactinosporaceae</taxon>
        <taxon>Carbonactinospora</taxon>
    </lineage>
</organism>
<protein>
    <recommendedName>
        <fullName evidence="3">Metal-dependent phosphohydrolase</fullName>
    </recommendedName>
</protein>
<dbReference type="STRING" id="1469144.LI90_3987"/>
<keyword evidence="2" id="KW-1185">Reference proteome</keyword>
<dbReference type="PANTHER" id="PTHR21174">
    <property type="match status" value="1"/>
</dbReference>
<dbReference type="RefSeq" id="WP_079046310.1">
    <property type="nucleotide sequence ID" value="NZ_JYIJ01000019.1"/>
</dbReference>
<accession>A0A132MYG7</accession>
<dbReference type="InterPro" id="IPR009218">
    <property type="entry name" value="HD_phosphohydro"/>
</dbReference>
<dbReference type="EMBL" id="LAXD01000001">
    <property type="protein sequence ID" value="KWX02938.1"/>
    <property type="molecule type" value="Genomic_DNA"/>
</dbReference>
<dbReference type="Proteomes" id="UP000070188">
    <property type="component" value="Unassembled WGS sequence"/>
</dbReference>
<comment type="caution">
    <text evidence="1">The sequence shown here is derived from an EMBL/GenBank/DDBJ whole genome shotgun (WGS) entry which is preliminary data.</text>
</comment>
<dbReference type="PIRSF" id="PIRSF035170">
    <property type="entry name" value="HD_phosphohydro"/>
    <property type="match status" value="1"/>
</dbReference>
<gene>
    <name evidence="1" type="ORF">LI90_3987</name>
</gene>
<dbReference type="OrthoDB" id="9808993at2"/>
<dbReference type="SUPFAM" id="SSF109604">
    <property type="entry name" value="HD-domain/PDEase-like"/>
    <property type="match status" value="1"/>
</dbReference>
<sequence>MAQAPRTAELRAAWRDLAGPGATPLGEELIARYAEPHRRYHDTRHLAAVLDLVDTLAQHADDPRAVRFAAWYHDAVYDPTRLDNEEYSAVLAETELPALGARPAFVQEVVRLVRLTATHDPAPHDRNGAVLCDADLTILAAPPDEYAAYAAAIREEYAHLPENEFRAGRAAVLRRLLDRPVLFHTRYGQERFEDRARANLGTELTLLAAGGTCEP</sequence>
<dbReference type="AlphaFoldDB" id="A0A132MYG7"/>
<dbReference type="PATRIC" id="fig|1469144.10.peg.4271"/>